<accession>A0A5U3IWV7</accession>
<proteinExistence type="predicted"/>
<dbReference type="AlphaFoldDB" id="A0A5U3IWV7"/>
<comment type="caution">
    <text evidence="2">The sequence shown here is derived from an EMBL/GenBank/DDBJ whole genome shotgun (WGS) entry which is preliminary data.</text>
</comment>
<keyword evidence="1" id="KW-0472">Membrane</keyword>
<evidence type="ECO:0000313" key="2">
    <source>
        <dbReference type="EMBL" id="EBP4586512.1"/>
    </source>
</evidence>
<name>A0A5U3IWV7_SALER</name>
<dbReference type="Proteomes" id="UP000839610">
    <property type="component" value="Unassembled WGS sequence"/>
</dbReference>
<keyword evidence="1" id="KW-0812">Transmembrane</keyword>
<evidence type="ECO:0000256" key="1">
    <source>
        <dbReference type="SAM" id="Phobius"/>
    </source>
</evidence>
<gene>
    <name evidence="2" type="ORF">VH79_25770</name>
</gene>
<dbReference type="EMBL" id="AAGLUV010000036">
    <property type="protein sequence ID" value="EBP4586512.1"/>
    <property type="molecule type" value="Genomic_DNA"/>
</dbReference>
<keyword evidence="1" id="KW-1133">Transmembrane helix</keyword>
<protein>
    <submittedName>
        <fullName evidence="2">Uncharacterized protein</fullName>
    </submittedName>
</protein>
<organism evidence="2">
    <name type="scientific">Salmonella enterica</name>
    <name type="common">Salmonella choleraesuis</name>
    <dbReference type="NCBI Taxonomy" id="28901"/>
    <lineage>
        <taxon>Bacteria</taxon>
        <taxon>Pseudomonadati</taxon>
        <taxon>Pseudomonadota</taxon>
        <taxon>Gammaproteobacteria</taxon>
        <taxon>Enterobacterales</taxon>
        <taxon>Enterobacteriaceae</taxon>
        <taxon>Salmonella</taxon>
    </lineage>
</organism>
<feature type="transmembrane region" description="Helical" evidence="1">
    <location>
        <begin position="38"/>
        <end position="57"/>
    </location>
</feature>
<sequence>MKRIDIHVEGLSAEARTNLAQSVYSALVSTGIRAVNRLALWCSVAFLIVCAVSWVLFKTGVTRDSTDGSSPSNLILYTDAATGCQYLGNGNGLTPRMDAQGYQMCSKENGDNQ</sequence>
<reference evidence="2" key="1">
    <citation type="submission" date="2018-07" db="EMBL/GenBank/DDBJ databases">
        <authorList>
            <consortium name="GenomeTrakr network: Whole genome sequencing for foodborne pathogen traceback"/>
        </authorList>
    </citation>
    <scope>NUCLEOTIDE SEQUENCE [LARGE SCALE GENOMIC DNA]</scope>
    <source>
        <strain evidence="2">FDA00008842</strain>
    </source>
</reference>